<dbReference type="GO" id="GO:0003677">
    <property type="term" value="F:DNA binding"/>
    <property type="evidence" value="ECO:0007669"/>
    <property type="project" value="InterPro"/>
</dbReference>
<dbReference type="CDD" id="cd00093">
    <property type="entry name" value="HTH_XRE"/>
    <property type="match status" value="1"/>
</dbReference>
<dbReference type="Gene3D" id="1.25.40.10">
    <property type="entry name" value="Tetratricopeptide repeat domain"/>
    <property type="match status" value="2"/>
</dbReference>
<dbReference type="SUPFAM" id="SSF47413">
    <property type="entry name" value="lambda repressor-like DNA-binding domains"/>
    <property type="match status" value="1"/>
</dbReference>
<dbReference type="RefSeq" id="WP_165237185.1">
    <property type="nucleotide sequence ID" value="NZ_CP049257.1"/>
</dbReference>
<dbReference type="Proteomes" id="UP000502996">
    <property type="component" value="Chromosome"/>
</dbReference>
<dbReference type="SUPFAM" id="SSF48452">
    <property type="entry name" value="TPR-like"/>
    <property type="match status" value="2"/>
</dbReference>
<gene>
    <name evidence="2" type="ORF">G5V58_21670</name>
</gene>
<dbReference type="AlphaFoldDB" id="A0A6G6WIZ4"/>
<dbReference type="Gene3D" id="1.10.260.40">
    <property type="entry name" value="lambda repressor-like DNA-binding domains"/>
    <property type="match status" value="1"/>
</dbReference>
<proteinExistence type="predicted"/>
<name>A0A6G6WIZ4_9ACTN</name>
<dbReference type="PROSITE" id="PS50943">
    <property type="entry name" value="HTH_CROC1"/>
    <property type="match status" value="1"/>
</dbReference>
<dbReference type="KEGG" id="nano:G5V58_21670"/>
<reference evidence="2 3" key="1">
    <citation type="submission" date="2020-02" db="EMBL/GenBank/DDBJ databases">
        <title>Full genome sequence of Nocardioides sp. R-3366.</title>
        <authorList>
            <person name="Im W.-T."/>
        </authorList>
    </citation>
    <scope>NUCLEOTIDE SEQUENCE [LARGE SCALE GENOMIC DNA]</scope>
    <source>
        <strain evidence="2 3">R-3366</strain>
    </source>
</reference>
<dbReference type="InterPro" id="IPR010982">
    <property type="entry name" value="Lambda_DNA-bd_dom_sf"/>
</dbReference>
<dbReference type="SMART" id="SM00530">
    <property type="entry name" value="HTH_XRE"/>
    <property type="match status" value="1"/>
</dbReference>
<dbReference type="EMBL" id="CP049257">
    <property type="protein sequence ID" value="QIG45030.1"/>
    <property type="molecule type" value="Genomic_DNA"/>
</dbReference>
<dbReference type="InterPro" id="IPR001387">
    <property type="entry name" value="Cro/C1-type_HTH"/>
</dbReference>
<sequence>MPDDLAELLATVEPVALGARLKQARLLAGLTQTQLADGAASVGYVSRIESGQRRPDLSVLLRLAERLNASPLALLTGAPDPTLTRMQVALDHAELTLRGGSPDAALLQLEELLAALAATPVADTGLVQSARLTHATALEATGRLDEAIIALEDFRAEVGDRSADSVRAAVALSRCYRESGDLGRAVETGERELEALQGLGLEGSDEAVQLTVTVAAAHFLRGDAAHAARLCRRAIERAEELGTPVAKASAYWNASIVESERGAVAAAVPLAAKALRLLEDAEDNRNLARLRSELGILLLRLDPPEVEEARTNLEAAEAMLSWSSASQVDLCRNRLHLARAELLSGDVEGAREAGRAVLVDLPRGVARLDVEVRLFLGEAAAVAGDDADAARQHAAAAEALEAQAQDRSAAELWFRLAASLDEAGSVHEALDAYRRAAACSGIAPSRARTDA</sequence>
<organism evidence="2 3">
    <name type="scientific">Nocardioides anomalus</name>
    <dbReference type="NCBI Taxonomy" id="2712223"/>
    <lineage>
        <taxon>Bacteria</taxon>
        <taxon>Bacillati</taxon>
        <taxon>Actinomycetota</taxon>
        <taxon>Actinomycetes</taxon>
        <taxon>Propionibacteriales</taxon>
        <taxon>Nocardioidaceae</taxon>
        <taxon>Nocardioides</taxon>
    </lineage>
</organism>
<evidence type="ECO:0000259" key="1">
    <source>
        <dbReference type="PROSITE" id="PS50943"/>
    </source>
</evidence>
<dbReference type="Pfam" id="PF01381">
    <property type="entry name" value="HTH_3"/>
    <property type="match status" value="1"/>
</dbReference>
<evidence type="ECO:0000313" key="3">
    <source>
        <dbReference type="Proteomes" id="UP000502996"/>
    </source>
</evidence>
<evidence type="ECO:0000313" key="2">
    <source>
        <dbReference type="EMBL" id="QIG45030.1"/>
    </source>
</evidence>
<feature type="domain" description="HTH cro/C1-type" evidence="1">
    <location>
        <begin position="21"/>
        <end position="74"/>
    </location>
</feature>
<dbReference type="InterPro" id="IPR011990">
    <property type="entry name" value="TPR-like_helical_dom_sf"/>
</dbReference>
<keyword evidence="3" id="KW-1185">Reference proteome</keyword>
<accession>A0A6G6WIZ4</accession>
<protein>
    <submittedName>
        <fullName evidence="2">Helix-turn-helix domain-containing protein</fullName>
    </submittedName>
</protein>